<sequence length="265" mass="28787">MSWFDRCAGRAGRIAAVALALGCCVPAAAVTLLRTAGQTATEPKFIVAKRGGASHVVGLCVDIMRAVERVDPGLKFVGDQAMQPLIRVEAGVLNGDLDAACGFVRNPQRETQFNFVDTPLFVVKYYLTVRADDDIQINNWDDVRKLGDQGIILLIHGFAITRRLDEIGGLRVDSGANTSALNFQKLLAGRGRFYYHRSPGIKAEIRNAGVIGKVKVLPTNMDTQKFYMVLSKSLPAGTTERVRAAIAQLAKSGELTQLLAKWDEG</sequence>
<evidence type="ECO:0000313" key="5">
    <source>
        <dbReference type="Proteomes" id="UP001221208"/>
    </source>
</evidence>
<dbReference type="PANTHER" id="PTHR35936:SF6">
    <property type="entry name" value="AMINO ACID ABC TRANSPORTER SUBSTRATE-BINDING PAAT FAMILY PROTEIN"/>
    <property type="match status" value="1"/>
</dbReference>
<evidence type="ECO:0000259" key="3">
    <source>
        <dbReference type="SMART" id="SM00062"/>
    </source>
</evidence>
<dbReference type="SUPFAM" id="SSF53850">
    <property type="entry name" value="Periplasmic binding protein-like II"/>
    <property type="match status" value="1"/>
</dbReference>
<comment type="caution">
    <text evidence="4">The sequence shown here is derived from an EMBL/GenBank/DDBJ whole genome shotgun (WGS) entry which is preliminary data.</text>
</comment>
<dbReference type="Pfam" id="PF00497">
    <property type="entry name" value="SBP_bac_3"/>
    <property type="match status" value="1"/>
</dbReference>
<dbReference type="InterPro" id="IPR001638">
    <property type="entry name" value="Solute-binding_3/MltF_N"/>
</dbReference>
<dbReference type="PANTHER" id="PTHR35936">
    <property type="entry name" value="MEMBRANE-BOUND LYTIC MUREIN TRANSGLYCOSYLASE F"/>
    <property type="match status" value="1"/>
</dbReference>
<evidence type="ECO:0000256" key="1">
    <source>
        <dbReference type="ARBA" id="ARBA00022729"/>
    </source>
</evidence>
<reference evidence="4 5" key="1">
    <citation type="submission" date="2022-10" db="EMBL/GenBank/DDBJ databases">
        <title>Janthinobacterium sp. hw3 Genome sequencing.</title>
        <authorList>
            <person name="Park S."/>
        </authorList>
    </citation>
    <scope>NUCLEOTIDE SEQUENCE [LARGE SCALE GENOMIC DNA]</scope>
    <source>
        <strain evidence="5">hw3</strain>
    </source>
</reference>
<feature type="chain" id="PRO_5045879589" evidence="2">
    <location>
        <begin position="30"/>
        <end position="265"/>
    </location>
</feature>
<protein>
    <submittedName>
        <fullName evidence="4">ABC transporter substrate-binding protein</fullName>
    </submittedName>
</protein>
<keyword evidence="5" id="KW-1185">Reference proteome</keyword>
<dbReference type="SMART" id="SM00062">
    <property type="entry name" value="PBPb"/>
    <property type="match status" value="1"/>
</dbReference>
<dbReference type="RefSeq" id="WP_273669462.1">
    <property type="nucleotide sequence ID" value="NZ_JAQQXR010000001.1"/>
</dbReference>
<dbReference type="Gene3D" id="3.40.190.10">
    <property type="entry name" value="Periplasmic binding protein-like II"/>
    <property type="match status" value="2"/>
</dbReference>
<dbReference type="Proteomes" id="UP001221208">
    <property type="component" value="Unassembled WGS sequence"/>
</dbReference>
<gene>
    <name evidence="4" type="ORF">OIK44_04365</name>
</gene>
<feature type="signal peptide" evidence="2">
    <location>
        <begin position="1"/>
        <end position="29"/>
    </location>
</feature>
<dbReference type="EMBL" id="JAQQXR010000001">
    <property type="protein sequence ID" value="MDC8756819.1"/>
    <property type="molecule type" value="Genomic_DNA"/>
</dbReference>
<proteinExistence type="predicted"/>
<feature type="domain" description="Solute-binding protein family 3/N-terminal" evidence="3">
    <location>
        <begin position="44"/>
        <end position="265"/>
    </location>
</feature>
<evidence type="ECO:0000313" key="4">
    <source>
        <dbReference type="EMBL" id="MDC8756819.1"/>
    </source>
</evidence>
<evidence type="ECO:0000256" key="2">
    <source>
        <dbReference type="SAM" id="SignalP"/>
    </source>
</evidence>
<name>A0ABT5JVS1_9BURK</name>
<keyword evidence="1 2" id="KW-0732">Signal</keyword>
<accession>A0ABT5JVS1</accession>
<organism evidence="4 5">
    <name type="scientific">Janthinobacterium fluminis</name>
    <dbReference type="NCBI Taxonomy" id="2987524"/>
    <lineage>
        <taxon>Bacteria</taxon>
        <taxon>Pseudomonadati</taxon>
        <taxon>Pseudomonadota</taxon>
        <taxon>Betaproteobacteria</taxon>
        <taxon>Burkholderiales</taxon>
        <taxon>Oxalobacteraceae</taxon>
        <taxon>Janthinobacterium</taxon>
    </lineage>
</organism>